<comment type="similarity">
    <text evidence="7 8">Belongs to the class I-like SAM-binding methyltransferase superfamily. C5-methyltransferase family.</text>
</comment>
<dbReference type="Gene3D" id="3.90.120.10">
    <property type="entry name" value="DNA Methylase, subunit A, domain 2"/>
    <property type="match status" value="1"/>
</dbReference>
<evidence type="ECO:0000256" key="8">
    <source>
        <dbReference type="RuleBase" id="RU000416"/>
    </source>
</evidence>
<dbReference type="Pfam" id="PF00145">
    <property type="entry name" value="DNA_methylase"/>
    <property type="match status" value="1"/>
</dbReference>
<sequence length="367" mass="40918">MKLIDLFSGIGGFALGFQRAGYEFTEHYFSEIDKSAIANYKNNFPNAKYIGDITSVHGGDFTDIDIITFGSPCQDFSLAGKRAGLKGNKSSLIEYAIALITEIRPSVFVWENVKGAFSSNARADFWAILKAFANIGGYRIEWQLLNTSWVLPQNRERIYLIGYLGGRSIPRVFPIGENDFVPTTKSKIQSQTQISGTIKANGNMNQDDTYIIPKKAGTLTGGGKSGGLHSDMTIIQINPSTESNGRQPYQQNRVYDEIGISPALTRNNNNFIIKQRSRGKNKGADLKVCPTISSNAFQENNLLGGVRRLTEIECERLQGFPDNWTQYGNYNGRIRRISKTKRYKLIGNAVTVDIVELIAKRLNFILQ</sequence>
<evidence type="ECO:0000313" key="10">
    <source>
        <dbReference type="EMBL" id="DAD67777.1"/>
    </source>
</evidence>
<dbReference type="PANTHER" id="PTHR46098:SF1">
    <property type="entry name" value="TRNA (CYTOSINE(38)-C(5))-METHYLTRANSFERASE"/>
    <property type="match status" value="1"/>
</dbReference>
<dbReference type="Gene3D" id="3.40.50.150">
    <property type="entry name" value="Vaccinia Virus protein VP39"/>
    <property type="match status" value="1"/>
</dbReference>
<proteinExistence type="inferred from homology"/>
<protein>
    <recommendedName>
        <fullName evidence="9">Cytosine-specific methyltransferase</fullName>
        <ecNumber evidence="9">2.1.1.37</ecNumber>
    </recommendedName>
</protein>
<reference evidence="10" key="1">
    <citation type="journal article" date="2021" name="Proc. Natl. Acad. Sci. U.S.A.">
        <title>A Catalog of Tens of Thousands of Viruses from Human Metagenomes Reveals Hidden Associations with Chronic Diseases.</title>
        <authorList>
            <person name="Tisza M.J."/>
            <person name="Buck C.B."/>
        </authorList>
    </citation>
    <scope>NUCLEOTIDE SEQUENCE</scope>
    <source>
        <strain evidence="10">CtjjE1</strain>
    </source>
</reference>
<evidence type="ECO:0000256" key="9">
    <source>
        <dbReference type="RuleBase" id="RU000417"/>
    </source>
</evidence>
<organism evidence="10">
    <name type="scientific">Siphoviridae sp. ctjjE1</name>
    <dbReference type="NCBI Taxonomy" id="2823595"/>
    <lineage>
        <taxon>Viruses</taxon>
        <taxon>Duplodnaviria</taxon>
        <taxon>Heunggongvirae</taxon>
        <taxon>Uroviricota</taxon>
        <taxon>Caudoviricetes</taxon>
    </lineage>
</organism>
<name>A0A8S5LD00_9CAUD</name>
<keyword evidence="3 7" id="KW-0808">Transferase</keyword>
<comment type="catalytic activity">
    <reaction evidence="9">
        <text>a 2'-deoxycytidine in DNA + S-adenosyl-L-methionine = a 5-methyl-2'-deoxycytidine in DNA + S-adenosyl-L-homocysteine + H(+)</text>
        <dbReference type="Rhea" id="RHEA:13681"/>
        <dbReference type="Rhea" id="RHEA-COMP:11369"/>
        <dbReference type="Rhea" id="RHEA-COMP:11370"/>
        <dbReference type="ChEBI" id="CHEBI:15378"/>
        <dbReference type="ChEBI" id="CHEBI:57856"/>
        <dbReference type="ChEBI" id="CHEBI:59789"/>
        <dbReference type="ChEBI" id="CHEBI:85452"/>
        <dbReference type="ChEBI" id="CHEBI:85454"/>
        <dbReference type="EC" id="2.1.1.37"/>
    </reaction>
</comment>
<feature type="active site" evidence="7">
    <location>
        <position position="73"/>
    </location>
</feature>
<dbReference type="PRINTS" id="PR00105">
    <property type="entry name" value="C5METTRFRASE"/>
</dbReference>
<evidence type="ECO:0000256" key="7">
    <source>
        <dbReference type="PROSITE-ProRule" id="PRU01016"/>
    </source>
</evidence>
<evidence type="ECO:0000256" key="5">
    <source>
        <dbReference type="ARBA" id="ARBA00023280"/>
    </source>
</evidence>
<evidence type="ECO:0000256" key="4">
    <source>
        <dbReference type="ARBA" id="ARBA00022691"/>
    </source>
</evidence>
<keyword evidence="2" id="KW-0945">Host-virus interaction</keyword>
<dbReference type="SUPFAM" id="SSF53335">
    <property type="entry name" value="S-adenosyl-L-methionine-dependent methyltransferases"/>
    <property type="match status" value="1"/>
</dbReference>
<dbReference type="InterPro" id="IPR001525">
    <property type="entry name" value="C5_MeTfrase"/>
</dbReference>
<dbReference type="InterPro" id="IPR018117">
    <property type="entry name" value="C5_DNA_meth_AS"/>
</dbReference>
<dbReference type="GO" id="GO:0099018">
    <property type="term" value="P:symbiont-mediated evasion of host restriction-modification system"/>
    <property type="evidence" value="ECO:0007669"/>
    <property type="project" value="UniProtKB-KW"/>
</dbReference>
<accession>A0A8S5LD00</accession>
<dbReference type="GO" id="GO:0052170">
    <property type="term" value="P:symbiont-mediated suppression of host innate immune response"/>
    <property type="evidence" value="ECO:0007669"/>
    <property type="project" value="UniProtKB-KW"/>
</dbReference>
<dbReference type="PROSITE" id="PS00094">
    <property type="entry name" value="C5_MTASE_1"/>
    <property type="match status" value="1"/>
</dbReference>
<dbReference type="GO" id="GO:0032259">
    <property type="term" value="P:methylation"/>
    <property type="evidence" value="ECO:0007669"/>
    <property type="project" value="UniProtKB-KW"/>
</dbReference>
<evidence type="ECO:0000256" key="1">
    <source>
        <dbReference type="ARBA" id="ARBA00022603"/>
    </source>
</evidence>
<dbReference type="PANTHER" id="PTHR46098">
    <property type="entry name" value="TRNA (CYTOSINE(38)-C(5))-METHYLTRANSFERASE"/>
    <property type="match status" value="1"/>
</dbReference>
<dbReference type="InterPro" id="IPR050750">
    <property type="entry name" value="C5-MTase"/>
</dbReference>
<evidence type="ECO:0000256" key="2">
    <source>
        <dbReference type="ARBA" id="ARBA00022632"/>
    </source>
</evidence>
<keyword evidence="4 7" id="KW-0949">S-adenosyl-L-methionine</keyword>
<dbReference type="GO" id="GO:0003886">
    <property type="term" value="F:DNA (cytosine-5-)-methyltransferase activity"/>
    <property type="evidence" value="ECO:0007669"/>
    <property type="project" value="UniProtKB-EC"/>
</dbReference>
<dbReference type="InterPro" id="IPR029063">
    <property type="entry name" value="SAM-dependent_MTases_sf"/>
</dbReference>
<keyword evidence="5" id="KW-0899">Viral immunoevasion</keyword>
<dbReference type="PROSITE" id="PS51679">
    <property type="entry name" value="SAM_MT_C5"/>
    <property type="match status" value="1"/>
</dbReference>
<keyword evidence="1 7" id="KW-0489">Methyltransferase</keyword>
<keyword evidence="2" id="KW-1090">Inhibition of host innate immune response by virus</keyword>
<evidence type="ECO:0000256" key="3">
    <source>
        <dbReference type="ARBA" id="ARBA00022679"/>
    </source>
</evidence>
<dbReference type="EC" id="2.1.1.37" evidence="9"/>
<evidence type="ECO:0000256" key="6">
    <source>
        <dbReference type="ARBA" id="ARBA00033479"/>
    </source>
</evidence>
<keyword evidence="6" id="KW-1258">Restriction-modification system evasion by virus</keyword>
<dbReference type="EMBL" id="BK014686">
    <property type="protein sequence ID" value="DAD67777.1"/>
    <property type="molecule type" value="Genomic_DNA"/>
</dbReference>
<dbReference type="NCBIfam" id="TIGR00675">
    <property type="entry name" value="dcm"/>
    <property type="match status" value="1"/>
</dbReference>